<keyword evidence="2 5" id="KW-0238">DNA-binding</keyword>
<dbReference type="EMBL" id="JASZZN010000016">
    <property type="protein sequence ID" value="MDM4017815.1"/>
    <property type="molecule type" value="Genomic_DNA"/>
</dbReference>
<evidence type="ECO:0000313" key="6">
    <source>
        <dbReference type="Proteomes" id="UP001239462"/>
    </source>
</evidence>
<dbReference type="SUPFAM" id="SSF46689">
    <property type="entry name" value="Homeodomain-like"/>
    <property type="match status" value="2"/>
</dbReference>
<keyword evidence="6" id="KW-1185">Reference proteome</keyword>
<gene>
    <name evidence="5" type="ORF">QTN89_20370</name>
</gene>
<dbReference type="Pfam" id="PF12833">
    <property type="entry name" value="HTH_18"/>
    <property type="match status" value="1"/>
</dbReference>
<dbReference type="PANTHER" id="PTHR30146:SF24">
    <property type="entry name" value="XYLOSE OPERON REGULATORY PROTEIN"/>
    <property type="match status" value="1"/>
</dbReference>
<evidence type="ECO:0000256" key="3">
    <source>
        <dbReference type="ARBA" id="ARBA00023163"/>
    </source>
</evidence>
<dbReference type="Proteomes" id="UP001239462">
    <property type="component" value="Unassembled WGS sequence"/>
</dbReference>
<keyword evidence="3" id="KW-0804">Transcription</keyword>
<organism evidence="5 6">
    <name type="scientific">Roseiconus lacunae</name>
    <dbReference type="NCBI Taxonomy" id="2605694"/>
    <lineage>
        <taxon>Bacteria</taxon>
        <taxon>Pseudomonadati</taxon>
        <taxon>Planctomycetota</taxon>
        <taxon>Planctomycetia</taxon>
        <taxon>Pirellulales</taxon>
        <taxon>Pirellulaceae</taxon>
        <taxon>Roseiconus</taxon>
    </lineage>
</organism>
<keyword evidence="1" id="KW-0805">Transcription regulation</keyword>
<sequence length="390" mass="44325">MAKKRKSVALLIETSNAYARGVLRGIASYVHEHEQWSIYLTEQDRGSVPPSWLQSWEGHGVIARIENQETARVIQKLTIPVVDVSAARHVPEVPCVETDDAAIAAMAYSHLRERGFEQFAFCGDARFVWSTNRETEFLKCVEKDGFPCSTFVDQRHTKRSPGAERKRLTKWLRRLPRPIGIFATYDIKAQEVLDACRECDLKVPLEVAVLGVDNDELLCDLSTPPLTSIVPDAEQAGRVAAATLDTMMNKSRRSRSQLPSLRLLPPKGIVARQSTDIVAISDPDVAEAVRFIRDHYCEPINVQDLLDRIPISRRMLESRFRDILGRTPHQEILRRRIDQIRYLLANSDLTLIQIARQTGFQNQEYMSVAFRRAVGQPPGAYRKERRSVPQ</sequence>
<dbReference type="InterPro" id="IPR018060">
    <property type="entry name" value="HTH_AraC"/>
</dbReference>
<evidence type="ECO:0000259" key="4">
    <source>
        <dbReference type="PROSITE" id="PS01124"/>
    </source>
</evidence>
<dbReference type="InterPro" id="IPR009057">
    <property type="entry name" value="Homeodomain-like_sf"/>
</dbReference>
<name>A0ABT7PMW1_9BACT</name>
<dbReference type="PANTHER" id="PTHR30146">
    <property type="entry name" value="LACI-RELATED TRANSCRIPTIONAL REPRESSOR"/>
    <property type="match status" value="1"/>
</dbReference>
<dbReference type="Gene3D" id="3.40.50.2300">
    <property type="match status" value="2"/>
</dbReference>
<feature type="domain" description="HTH araC/xylS-type" evidence="4">
    <location>
        <begin position="286"/>
        <end position="384"/>
    </location>
</feature>
<dbReference type="InterPro" id="IPR046335">
    <property type="entry name" value="LacI/GalR-like_sensor"/>
</dbReference>
<dbReference type="CDD" id="cd01543">
    <property type="entry name" value="PBP1_XylR"/>
    <property type="match status" value="1"/>
</dbReference>
<dbReference type="RefSeq" id="WP_149496263.1">
    <property type="nucleotide sequence ID" value="NZ_CP141221.1"/>
</dbReference>
<dbReference type="GO" id="GO:0003677">
    <property type="term" value="F:DNA binding"/>
    <property type="evidence" value="ECO:0007669"/>
    <property type="project" value="UniProtKB-KW"/>
</dbReference>
<evidence type="ECO:0000256" key="1">
    <source>
        <dbReference type="ARBA" id="ARBA00023015"/>
    </source>
</evidence>
<dbReference type="SUPFAM" id="SSF53822">
    <property type="entry name" value="Periplasmic binding protein-like I"/>
    <property type="match status" value="1"/>
</dbReference>
<dbReference type="InterPro" id="IPR054031">
    <property type="entry name" value="XylR_PBP1"/>
</dbReference>
<protein>
    <submittedName>
        <fullName evidence="5">DNA-binding transcriptional regulator</fullName>
    </submittedName>
</protein>
<accession>A0ABT7PMW1</accession>
<dbReference type="InterPro" id="IPR028082">
    <property type="entry name" value="Peripla_BP_I"/>
</dbReference>
<evidence type="ECO:0000313" key="5">
    <source>
        <dbReference type="EMBL" id="MDM4017815.1"/>
    </source>
</evidence>
<evidence type="ECO:0000256" key="2">
    <source>
        <dbReference type="ARBA" id="ARBA00023125"/>
    </source>
</evidence>
<dbReference type="SMART" id="SM00342">
    <property type="entry name" value="HTH_ARAC"/>
    <property type="match status" value="1"/>
</dbReference>
<dbReference type="PROSITE" id="PS01124">
    <property type="entry name" value="HTH_ARAC_FAMILY_2"/>
    <property type="match status" value="1"/>
</dbReference>
<comment type="caution">
    <text evidence="5">The sequence shown here is derived from an EMBL/GenBank/DDBJ whole genome shotgun (WGS) entry which is preliminary data.</text>
</comment>
<dbReference type="Gene3D" id="1.10.10.60">
    <property type="entry name" value="Homeodomain-like"/>
    <property type="match status" value="1"/>
</dbReference>
<dbReference type="Pfam" id="PF13377">
    <property type="entry name" value="Peripla_BP_3"/>
    <property type="match status" value="1"/>
</dbReference>
<proteinExistence type="predicted"/>
<reference evidence="5 6" key="1">
    <citation type="submission" date="2023-06" db="EMBL/GenBank/DDBJ databases">
        <title>Roseiconus lacunae JC819 isolated from Gulf of Mannar region, Tamil Nadu.</title>
        <authorList>
            <person name="Pk S."/>
            <person name="Ch S."/>
            <person name="Ch V.R."/>
        </authorList>
    </citation>
    <scope>NUCLEOTIDE SEQUENCE [LARGE SCALE GENOMIC DNA]</scope>
    <source>
        <strain evidence="5 6">JC819</strain>
    </source>
</reference>
<dbReference type="Pfam" id="PF22177">
    <property type="entry name" value="PBP1_XylR"/>
    <property type="match status" value="1"/>
</dbReference>